<accession>A0A3S5FG88</accession>
<protein>
    <submittedName>
        <fullName evidence="1">Uncharacterized protein</fullName>
    </submittedName>
</protein>
<name>A0A3S5FG88_9PLAT</name>
<dbReference type="EMBL" id="CAAALY010252815">
    <property type="protein sequence ID" value="VEL36648.1"/>
    <property type="molecule type" value="Genomic_DNA"/>
</dbReference>
<comment type="caution">
    <text evidence="1">The sequence shown here is derived from an EMBL/GenBank/DDBJ whole genome shotgun (WGS) entry which is preliminary data.</text>
</comment>
<gene>
    <name evidence="1" type="ORF">PXEA_LOCUS30088</name>
</gene>
<evidence type="ECO:0000313" key="2">
    <source>
        <dbReference type="Proteomes" id="UP000784294"/>
    </source>
</evidence>
<sequence length="91" mass="9941">MSREASAQSVSRVAACQQKNESIISLCNSPFGQMYTFVGCPDDLKSTDRGWACNRVASGLQRQARQVRLAPEAAPLFATSLSHHRGRKCTV</sequence>
<dbReference type="Proteomes" id="UP000784294">
    <property type="component" value="Unassembled WGS sequence"/>
</dbReference>
<keyword evidence="2" id="KW-1185">Reference proteome</keyword>
<evidence type="ECO:0000313" key="1">
    <source>
        <dbReference type="EMBL" id="VEL36648.1"/>
    </source>
</evidence>
<reference evidence="1" key="1">
    <citation type="submission" date="2018-11" db="EMBL/GenBank/DDBJ databases">
        <authorList>
            <consortium name="Pathogen Informatics"/>
        </authorList>
    </citation>
    <scope>NUCLEOTIDE SEQUENCE</scope>
</reference>
<organism evidence="1 2">
    <name type="scientific">Protopolystoma xenopodis</name>
    <dbReference type="NCBI Taxonomy" id="117903"/>
    <lineage>
        <taxon>Eukaryota</taxon>
        <taxon>Metazoa</taxon>
        <taxon>Spiralia</taxon>
        <taxon>Lophotrochozoa</taxon>
        <taxon>Platyhelminthes</taxon>
        <taxon>Monogenea</taxon>
        <taxon>Polyopisthocotylea</taxon>
        <taxon>Polystomatidea</taxon>
        <taxon>Polystomatidae</taxon>
        <taxon>Protopolystoma</taxon>
    </lineage>
</organism>
<dbReference type="AlphaFoldDB" id="A0A3S5FG88"/>
<proteinExistence type="predicted"/>